<accession>A0A0C9YWB5</accession>
<evidence type="ECO:0000313" key="1">
    <source>
        <dbReference type="EMBL" id="KIK18264.1"/>
    </source>
</evidence>
<proteinExistence type="predicted"/>
<reference evidence="2" key="2">
    <citation type="submission" date="2015-01" db="EMBL/GenBank/DDBJ databases">
        <title>Evolutionary Origins and Diversification of the Mycorrhizal Mutualists.</title>
        <authorList>
            <consortium name="DOE Joint Genome Institute"/>
            <consortium name="Mycorrhizal Genomics Consortium"/>
            <person name="Kohler A."/>
            <person name="Kuo A."/>
            <person name="Nagy L.G."/>
            <person name="Floudas D."/>
            <person name="Copeland A."/>
            <person name="Barry K.W."/>
            <person name="Cichocki N."/>
            <person name="Veneault-Fourrey C."/>
            <person name="LaButti K."/>
            <person name="Lindquist E.A."/>
            <person name="Lipzen A."/>
            <person name="Lundell T."/>
            <person name="Morin E."/>
            <person name="Murat C."/>
            <person name="Riley R."/>
            <person name="Ohm R."/>
            <person name="Sun H."/>
            <person name="Tunlid A."/>
            <person name="Henrissat B."/>
            <person name="Grigoriev I.V."/>
            <person name="Hibbett D.S."/>
            <person name="Martin F."/>
        </authorList>
    </citation>
    <scope>NUCLEOTIDE SEQUENCE [LARGE SCALE GENOMIC DNA]</scope>
    <source>
        <strain evidence="2">441</strain>
    </source>
</reference>
<keyword evidence="2" id="KW-1185">Reference proteome</keyword>
<reference evidence="1 2" key="1">
    <citation type="submission" date="2014-04" db="EMBL/GenBank/DDBJ databases">
        <authorList>
            <consortium name="DOE Joint Genome Institute"/>
            <person name="Kuo A."/>
            <person name="Kohler A."/>
            <person name="Costa M.D."/>
            <person name="Nagy L.G."/>
            <person name="Floudas D."/>
            <person name="Copeland A."/>
            <person name="Barry K.W."/>
            <person name="Cichocki N."/>
            <person name="Veneault-Fourrey C."/>
            <person name="LaButti K."/>
            <person name="Lindquist E.A."/>
            <person name="Lipzen A."/>
            <person name="Lundell T."/>
            <person name="Morin E."/>
            <person name="Murat C."/>
            <person name="Sun H."/>
            <person name="Tunlid A."/>
            <person name="Henrissat B."/>
            <person name="Grigoriev I.V."/>
            <person name="Hibbett D.S."/>
            <person name="Martin F."/>
            <person name="Nordberg H.P."/>
            <person name="Cantor M.N."/>
            <person name="Hua S.X."/>
        </authorList>
    </citation>
    <scope>NUCLEOTIDE SEQUENCE [LARGE SCALE GENOMIC DNA]</scope>
    <source>
        <strain evidence="1 2">441</strain>
    </source>
</reference>
<feature type="non-terminal residue" evidence="1">
    <location>
        <position position="196"/>
    </location>
</feature>
<protein>
    <submittedName>
        <fullName evidence="1">Uncharacterized protein</fullName>
    </submittedName>
</protein>
<dbReference type="OrthoDB" id="3199698at2759"/>
<sequence>IAAIAPFAGLQCFPQGWHFKQWTANDSKGLMKVYIAAIEGFVPRDVICTFHVFLEFCYLVRRNIITEQTLTTIDDALNCFHLYHEVFQNAEVVTMFSLPQQHTMKHYPYLICQFGVPNGLCSSITESKHIKAIKRPYQHTNHFQALGQMLLINQRLDKLAAACVDFQDHGMLMGTCLSDVIGTQGMSIHLGLCSNF</sequence>
<evidence type="ECO:0000313" key="2">
    <source>
        <dbReference type="Proteomes" id="UP000054018"/>
    </source>
</evidence>
<dbReference type="EMBL" id="KN833809">
    <property type="protein sequence ID" value="KIK18264.1"/>
    <property type="molecule type" value="Genomic_DNA"/>
</dbReference>
<dbReference type="HOGENOM" id="CLU_006344_6_1_1"/>
<dbReference type="STRING" id="765257.A0A0C9YWB5"/>
<gene>
    <name evidence="1" type="ORF">PISMIDRAFT_109818</name>
</gene>
<dbReference type="AlphaFoldDB" id="A0A0C9YWB5"/>
<organism evidence="1 2">
    <name type="scientific">Pisolithus microcarpus 441</name>
    <dbReference type="NCBI Taxonomy" id="765257"/>
    <lineage>
        <taxon>Eukaryota</taxon>
        <taxon>Fungi</taxon>
        <taxon>Dikarya</taxon>
        <taxon>Basidiomycota</taxon>
        <taxon>Agaricomycotina</taxon>
        <taxon>Agaricomycetes</taxon>
        <taxon>Agaricomycetidae</taxon>
        <taxon>Boletales</taxon>
        <taxon>Sclerodermatineae</taxon>
        <taxon>Pisolithaceae</taxon>
        <taxon>Pisolithus</taxon>
    </lineage>
</organism>
<dbReference type="Proteomes" id="UP000054018">
    <property type="component" value="Unassembled WGS sequence"/>
</dbReference>
<name>A0A0C9YWB5_9AGAM</name>